<sequence length="98" mass="11199">MKQEPLQIGQVVRSIQGRDKGRYLVVIDVLDETHALLVDGKLRRLDRPKKKKSKHFVSAGLISEEIRQRILSEKKMNNALIRVELERLTDNEPGKNGG</sequence>
<accession>A0AA46AKG8</accession>
<gene>
    <name evidence="3" type="ORF">SAMN06296020_11922</name>
</gene>
<dbReference type="CDD" id="cd06088">
    <property type="entry name" value="KOW_RPL14"/>
    <property type="match status" value="1"/>
</dbReference>
<reference evidence="3" key="1">
    <citation type="submission" date="2017-05" db="EMBL/GenBank/DDBJ databases">
        <authorList>
            <person name="Varghese N."/>
            <person name="Submissions S."/>
        </authorList>
    </citation>
    <scope>NUCLEOTIDE SEQUENCE</scope>
    <source>
        <strain evidence="3">Su22</strain>
    </source>
</reference>
<comment type="caution">
    <text evidence="3">The sequence shown here is derived from an EMBL/GenBank/DDBJ whole genome shotgun (WGS) entry which is preliminary data.</text>
</comment>
<dbReference type="GO" id="GO:0005840">
    <property type="term" value="C:ribosome"/>
    <property type="evidence" value="ECO:0007669"/>
    <property type="project" value="UniProtKB-KW"/>
</dbReference>
<dbReference type="EMBL" id="FXUF01000019">
    <property type="protein sequence ID" value="SMP69578.1"/>
    <property type="molecule type" value="Genomic_DNA"/>
</dbReference>
<dbReference type="Proteomes" id="UP001158066">
    <property type="component" value="Unassembled WGS sequence"/>
</dbReference>
<dbReference type="InterPro" id="IPR014722">
    <property type="entry name" value="Rib_uL2_dom2"/>
</dbReference>
<dbReference type="InterPro" id="IPR041985">
    <property type="entry name" value="Ribosomal_eL14_KOW"/>
</dbReference>
<dbReference type="RefSeq" id="WP_283410653.1">
    <property type="nucleotide sequence ID" value="NZ_FXUF01000019.1"/>
</dbReference>
<name>A0AA46AKG8_9CLOT</name>
<evidence type="ECO:0000256" key="1">
    <source>
        <dbReference type="ARBA" id="ARBA00022980"/>
    </source>
</evidence>
<keyword evidence="2" id="KW-0687">Ribonucleoprotein</keyword>
<dbReference type="AlphaFoldDB" id="A0AA46AKG8"/>
<proteinExistence type="predicted"/>
<evidence type="ECO:0000313" key="4">
    <source>
        <dbReference type="Proteomes" id="UP001158066"/>
    </source>
</evidence>
<dbReference type="InterPro" id="IPR008991">
    <property type="entry name" value="Translation_prot_SH3-like_sf"/>
</dbReference>
<dbReference type="SUPFAM" id="SSF50104">
    <property type="entry name" value="Translation proteins SH3-like domain"/>
    <property type="match status" value="1"/>
</dbReference>
<evidence type="ECO:0000256" key="2">
    <source>
        <dbReference type="ARBA" id="ARBA00023274"/>
    </source>
</evidence>
<protein>
    <recommendedName>
        <fullName evidence="5">RNA-binding protein</fullName>
    </recommendedName>
</protein>
<dbReference type="Gene3D" id="2.30.30.30">
    <property type="match status" value="1"/>
</dbReference>
<dbReference type="GO" id="GO:1990904">
    <property type="term" value="C:ribonucleoprotein complex"/>
    <property type="evidence" value="ECO:0007669"/>
    <property type="project" value="UniProtKB-KW"/>
</dbReference>
<evidence type="ECO:0008006" key="5">
    <source>
        <dbReference type="Google" id="ProtNLM"/>
    </source>
</evidence>
<keyword evidence="4" id="KW-1185">Reference proteome</keyword>
<keyword evidence="1" id="KW-0689">Ribosomal protein</keyword>
<evidence type="ECO:0000313" key="3">
    <source>
        <dbReference type="EMBL" id="SMP69578.1"/>
    </source>
</evidence>
<organism evidence="3 4">
    <name type="scientific">Anoxynatronum buryatiense</name>
    <dbReference type="NCBI Taxonomy" id="489973"/>
    <lineage>
        <taxon>Bacteria</taxon>
        <taxon>Bacillati</taxon>
        <taxon>Bacillota</taxon>
        <taxon>Clostridia</taxon>
        <taxon>Eubacteriales</taxon>
        <taxon>Clostridiaceae</taxon>
        <taxon>Anoxynatronum</taxon>
    </lineage>
</organism>